<sequence length="410" mass="45170">MSKLNIDSNGRLPLPHRVARELGKNPLEVKSLSPAHLLLTTEASGEELVLAGSLGGVEVADLLSFFNMFRKTGVLSFAFGGGGKDLYFQNGEIIFAASSFPEEDLGEILCGLAKIDRDTLLRLRSLITARNSIGKVLVEKGAVTPKDLWLATRQQVETIIYNLFAHHQGSYFFVSKSLEGEEIVRLSMSTQNMIMEGLRRVDERALFMRRIGSLEAVPVPGDKPVQDGLPALAKRMMLVIREGRFDAREVLRKSGVEEFEGLRALHQLLEKGAVRMEDAPAVALDGELGKVLSVFNGALVALFARVAARHAGFGEEMRIFMRDLPQPFSYVFRDVALREDGSVDGGRILRNLAGLEEGDKKKLLAEALSELVFAECALARRELGVEGSAELVQRVQEVTRRVKNLIGRQS</sequence>
<dbReference type="PANTHER" id="PTHR36304:SF4">
    <property type="entry name" value="DUF4388 DOMAIN-CONTAINING PROTEIN"/>
    <property type="match status" value="1"/>
</dbReference>
<dbReference type="EMBL" id="AP024355">
    <property type="protein sequence ID" value="BCR04023.1"/>
    <property type="molecule type" value="Genomic_DNA"/>
</dbReference>
<organism evidence="2 3">
    <name type="scientific">Desulfuromonas versatilis</name>
    <dbReference type="NCBI Taxonomy" id="2802975"/>
    <lineage>
        <taxon>Bacteria</taxon>
        <taxon>Pseudomonadati</taxon>
        <taxon>Thermodesulfobacteriota</taxon>
        <taxon>Desulfuromonadia</taxon>
        <taxon>Desulfuromonadales</taxon>
        <taxon>Desulfuromonadaceae</taxon>
        <taxon>Desulfuromonas</taxon>
    </lineage>
</organism>
<accession>A0ABN6DV73</accession>
<evidence type="ECO:0000313" key="3">
    <source>
        <dbReference type="Proteomes" id="UP001319827"/>
    </source>
</evidence>
<dbReference type="Pfam" id="PF14332">
    <property type="entry name" value="DUF4388"/>
    <property type="match status" value="1"/>
</dbReference>
<proteinExistence type="predicted"/>
<dbReference type="InterPro" id="IPR025497">
    <property type="entry name" value="PatA-like_N"/>
</dbReference>
<feature type="domain" description="PatA-like N-terminal" evidence="1">
    <location>
        <begin position="51"/>
        <end position="204"/>
    </location>
</feature>
<dbReference type="Proteomes" id="UP001319827">
    <property type="component" value="Chromosome"/>
</dbReference>
<evidence type="ECO:0000313" key="2">
    <source>
        <dbReference type="EMBL" id="BCR04023.1"/>
    </source>
</evidence>
<reference evidence="2 3" key="2">
    <citation type="journal article" date="2021" name="Int. J. Syst. Evol. Microbiol.">
        <title>Isolation and Polyphasic Characterization of Desulfuromonas versatilis sp. Nov., an Electrogenic Bacteria Capable of Versatile Metabolism Isolated from a Graphene Oxide-Reducing Enrichment Culture.</title>
        <authorList>
            <person name="Xie L."/>
            <person name="Yoshida N."/>
            <person name="Ishii S."/>
            <person name="Meng L."/>
        </authorList>
    </citation>
    <scope>NUCLEOTIDE SEQUENCE [LARGE SCALE GENOMIC DNA]</scope>
    <source>
        <strain evidence="2 3">NIT-T3</strain>
    </source>
</reference>
<keyword evidence="3" id="KW-1185">Reference proteome</keyword>
<dbReference type="PANTHER" id="PTHR36304">
    <property type="entry name" value="DOMAIN GTPASE-ACTIVATING PROTEIN, PUTATIVE-RELATED-RELATED"/>
    <property type="match status" value="1"/>
</dbReference>
<protein>
    <recommendedName>
        <fullName evidence="1">PatA-like N-terminal domain-containing protein</fullName>
    </recommendedName>
</protein>
<gene>
    <name evidence="2" type="ORF">DESUT3_10920</name>
</gene>
<evidence type="ECO:0000259" key="1">
    <source>
        <dbReference type="Pfam" id="PF14332"/>
    </source>
</evidence>
<name>A0ABN6DV73_9BACT</name>
<reference evidence="2 3" key="1">
    <citation type="journal article" date="2016" name="C (Basel)">
        <title>Selective Growth of and Electricity Production by Marine Exoelectrogenic Bacteria in Self-Aggregated Hydrogel of Microbially Reduced Graphene Oxide.</title>
        <authorList>
            <person name="Yoshida N."/>
            <person name="Goto Y."/>
            <person name="Miyata Y."/>
        </authorList>
    </citation>
    <scope>NUCLEOTIDE SEQUENCE [LARGE SCALE GENOMIC DNA]</scope>
    <source>
        <strain evidence="2 3">NIT-T3</strain>
    </source>
</reference>
<dbReference type="RefSeq" id="WP_221251450.1">
    <property type="nucleotide sequence ID" value="NZ_AP024355.1"/>
</dbReference>